<dbReference type="AlphaFoldDB" id="A0A9X2EKX1"/>
<feature type="chain" id="PRO_5040843931" description="Porin" evidence="1">
    <location>
        <begin position="20"/>
        <end position="62"/>
    </location>
</feature>
<gene>
    <name evidence="2" type="ORF">MO867_07130</name>
</gene>
<protein>
    <recommendedName>
        <fullName evidence="4">Porin</fullName>
    </recommendedName>
</protein>
<dbReference type="Proteomes" id="UP001139028">
    <property type="component" value="Unassembled WGS sequence"/>
</dbReference>
<sequence>MKIYFVALSLVLLTATTVAEEYKSITTAGYSNLDFDTDSGDDFSIETSYYFSGKESLGPRRV</sequence>
<comment type="caution">
    <text evidence="2">The sequence shown here is derived from an EMBL/GenBank/DDBJ whole genome shotgun (WGS) entry which is preliminary data.</text>
</comment>
<dbReference type="EMBL" id="JALBWM010000021">
    <property type="protein sequence ID" value="MCO1334114.1"/>
    <property type="molecule type" value="Genomic_DNA"/>
</dbReference>
<dbReference type="RefSeq" id="WP_252465606.1">
    <property type="nucleotide sequence ID" value="NZ_JALBWM010000021.1"/>
</dbReference>
<evidence type="ECO:0000256" key="1">
    <source>
        <dbReference type="SAM" id="SignalP"/>
    </source>
</evidence>
<evidence type="ECO:0000313" key="2">
    <source>
        <dbReference type="EMBL" id="MCO1334114.1"/>
    </source>
</evidence>
<keyword evidence="3" id="KW-1185">Reference proteome</keyword>
<feature type="signal peptide" evidence="1">
    <location>
        <begin position="1"/>
        <end position="19"/>
    </location>
</feature>
<name>A0A9X2EKX1_9GAMM</name>
<evidence type="ECO:0008006" key="4">
    <source>
        <dbReference type="Google" id="ProtNLM"/>
    </source>
</evidence>
<evidence type="ECO:0000313" key="3">
    <source>
        <dbReference type="Proteomes" id="UP001139028"/>
    </source>
</evidence>
<organism evidence="2 3">
    <name type="scientific">Microbulbifer okhotskensis</name>
    <dbReference type="NCBI Taxonomy" id="2926617"/>
    <lineage>
        <taxon>Bacteria</taxon>
        <taxon>Pseudomonadati</taxon>
        <taxon>Pseudomonadota</taxon>
        <taxon>Gammaproteobacteria</taxon>
        <taxon>Cellvibrionales</taxon>
        <taxon>Microbulbiferaceae</taxon>
        <taxon>Microbulbifer</taxon>
    </lineage>
</organism>
<accession>A0A9X2EKX1</accession>
<reference evidence="2" key="1">
    <citation type="journal article" date="2022" name="Arch. Microbiol.">
        <title>Microbulbifer okhotskensis sp. nov., isolated from a deep bottom sediment of the Okhotsk Sea.</title>
        <authorList>
            <person name="Romanenko L."/>
            <person name="Kurilenko V."/>
            <person name="Otstavnykh N."/>
            <person name="Velansky P."/>
            <person name="Isaeva M."/>
            <person name="Mikhailov V."/>
        </authorList>
    </citation>
    <scope>NUCLEOTIDE SEQUENCE</scope>
    <source>
        <strain evidence="2">OS29</strain>
    </source>
</reference>
<proteinExistence type="predicted"/>
<keyword evidence="1" id="KW-0732">Signal</keyword>